<proteinExistence type="predicted"/>
<evidence type="ECO:0000313" key="2">
    <source>
        <dbReference type="EMBL" id="ETD23010.1"/>
    </source>
</evidence>
<reference evidence="2 3" key="1">
    <citation type="journal article" date="2014" name="Genome Announc.">
        <title>Draft genome sequences of six enterohepatic helicobacter species isolated from humans and one from rhesus macaques.</title>
        <authorList>
            <person name="Shen Z."/>
            <person name="Sheh A."/>
            <person name="Young S.K."/>
            <person name="Abouelliel A."/>
            <person name="Ward D.V."/>
            <person name="Earl A.M."/>
            <person name="Fox J.G."/>
        </authorList>
    </citation>
    <scope>NUCLEOTIDE SEQUENCE [LARGE SCALE GENOMIC DNA]</scope>
    <source>
        <strain evidence="2 3">MIT 99-5501</strain>
    </source>
</reference>
<dbReference type="AlphaFoldDB" id="V8C7M1"/>
<dbReference type="REBASE" id="94927">
    <property type="entry name" value="Hma5501ORF1464P"/>
</dbReference>
<accession>V8C7M1</accession>
<dbReference type="InterPro" id="IPR013670">
    <property type="entry name" value="EcoEI_R_C_dom"/>
</dbReference>
<evidence type="ECO:0000259" key="1">
    <source>
        <dbReference type="Pfam" id="PF08463"/>
    </source>
</evidence>
<evidence type="ECO:0000313" key="3">
    <source>
        <dbReference type="Proteomes" id="UP000018731"/>
    </source>
</evidence>
<name>V8C7M1_9HELI</name>
<dbReference type="GO" id="GO:0003824">
    <property type="term" value="F:catalytic activity"/>
    <property type="evidence" value="ECO:0007669"/>
    <property type="project" value="InterPro"/>
</dbReference>
<dbReference type="GO" id="GO:0006304">
    <property type="term" value="P:DNA modification"/>
    <property type="evidence" value="ECO:0007669"/>
    <property type="project" value="InterPro"/>
</dbReference>
<keyword evidence="3" id="KW-1185">Reference proteome</keyword>
<comment type="caution">
    <text evidence="2">The sequence shown here is derived from an EMBL/GenBank/DDBJ whole genome shotgun (WGS) entry which is preliminary data.</text>
</comment>
<dbReference type="Proteomes" id="UP000018731">
    <property type="component" value="Unassembled WGS sequence"/>
</dbReference>
<dbReference type="PATRIC" id="fig|1357400.3.peg.1949"/>
<sequence>MHIIYTQSYATSRLTRTLISELHDKLQLSALTISSLWSAYALVRNTAQNECVKPLRGDSTTQKLTNLIQLVRFELGFDKELRDFGGVANSRFELWKGRQIKKGIDFSPEQLDFLTHIKDYIITNAYLAHDDIQGLNDAYGDTNGIFVAKALFGERFATLLNELNLALIRGVKAS</sequence>
<dbReference type="STRING" id="1357400.HMPREF2086_01457"/>
<gene>
    <name evidence="2" type="ORF">HMPREF2086_01457</name>
</gene>
<dbReference type="eggNOG" id="COG4096">
    <property type="taxonomic scope" value="Bacteria"/>
</dbReference>
<dbReference type="HOGENOM" id="CLU_1537998_0_0_7"/>
<organism evidence="2 3">
    <name type="scientific">Helicobacter macacae MIT 99-5501</name>
    <dbReference type="NCBI Taxonomy" id="1357400"/>
    <lineage>
        <taxon>Bacteria</taxon>
        <taxon>Pseudomonadati</taxon>
        <taxon>Campylobacterota</taxon>
        <taxon>Epsilonproteobacteria</taxon>
        <taxon>Campylobacterales</taxon>
        <taxon>Helicobacteraceae</taxon>
        <taxon>Helicobacter</taxon>
    </lineage>
</organism>
<dbReference type="GO" id="GO:0003677">
    <property type="term" value="F:DNA binding"/>
    <property type="evidence" value="ECO:0007669"/>
    <property type="project" value="InterPro"/>
</dbReference>
<feature type="domain" description="EcoEI R protein C-terminal" evidence="1">
    <location>
        <begin position="11"/>
        <end position="167"/>
    </location>
</feature>
<dbReference type="Pfam" id="PF08463">
    <property type="entry name" value="EcoEI_R_C"/>
    <property type="match status" value="1"/>
</dbReference>
<dbReference type="EMBL" id="AZJI01000006">
    <property type="protein sequence ID" value="ETD23010.1"/>
    <property type="molecule type" value="Genomic_DNA"/>
</dbReference>
<protein>
    <recommendedName>
        <fullName evidence="1">EcoEI R protein C-terminal domain-containing protein</fullName>
    </recommendedName>
</protein>